<dbReference type="AlphaFoldDB" id="A0A430RFJ6"/>
<organism evidence="5 6">
    <name type="scientific">Thermus scotoductus</name>
    <dbReference type="NCBI Taxonomy" id="37636"/>
    <lineage>
        <taxon>Bacteria</taxon>
        <taxon>Thermotogati</taxon>
        <taxon>Deinococcota</taxon>
        <taxon>Deinococci</taxon>
        <taxon>Thermales</taxon>
        <taxon>Thermaceae</taxon>
        <taxon>Thermus</taxon>
    </lineage>
</organism>
<feature type="signal peptide" evidence="4">
    <location>
        <begin position="1"/>
        <end position="20"/>
    </location>
</feature>
<dbReference type="RefSeq" id="WP_126200055.1">
    <property type="nucleotide sequence ID" value="NZ_PELP01000069.1"/>
</dbReference>
<evidence type="ECO:0000256" key="1">
    <source>
        <dbReference type="ARBA" id="ARBA00008520"/>
    </source>
</evidence>
<name>A0A430RFJ6_THESC</name>
<comment type="caution">
    <text evidence="5">The sequence shown here is derived from an EMBL/GenBank/DDBJ whole genome shotgun (WGS) entry which is preliminary data.</text>
</comment>
<evidence type="ECO:0000256" key="2">
    <source>
        <dbReference type="ARBA" id="ARBA00022448"/>
    </source>
</evidence>
<gene>
    <name evidence="5" type="ORF">CSW47_03290</name>
</gene>
<reference evidence="5 6" key="1">
    <citation type="journal article" date="2019" name="Extremophiles">
        <title>Biogeography of thermophiles and predominance of Thermus scotoductus in domestic water heaters.</title>
        <authorList>
            <person name="Wilpiszeski R.L."/>
            <person name="Zhang Z."/>
            <person name="House C.H."/>
        </authorList>
    </citation>
    <scope>NUCLEOTIDE SEQUENCE [LARGE SCALE GENOMIC DNA]</scope>
    <source>
        <strain evidence="5 6">34_S34</strain>
    </source>
</reference>
<evidence type="ECO:0000256" key="4">
    <source>
        <dbReference type="SAM" id="SignalP"/>
    </source>
</evidence>
<accession>A0A430RFJ6</accession>
<keyword evidence="2" id="KW-0813">Transport</keyword>
<dbReference type="EMBL" id="PELP01000069">
    <property type="protein sequence ID" value="RTH06493.1"/>
    <property type="molecule type" value="Genomic_DNA"/>
</dbReference>
<dbReference type="Pfam" id="PF01547">
    <property type="entry name" value="SBP_bac_1"/>
    <property type="match status" value="1"/>
</dbReference>
<dbReference type="InterPro" id="IPR050490">
    <property type="entry name" value="Bact_solute-bd_prot1"/>
</dbReference>
<dbReference type="Proteomes" id="UP000286734">
    <property type="component" value="Unassembled WGS sequence"/>
</dbReference>
<proteinExistence type="inferred from homology"/>
<dbReference type="InterPro" id="IPR006059">
    <property type="entry name" value="SBP"/>
</dbReference>
<dbReference type="Gene3D" id="3.40.190.10">
    <property type="entry name" value="Periplasmic binding protein-like II"/>
    <property type="match status" value="2"/>
</dbReference>
<dbReference type="PANTHER" id="PTHR43649">
    <property type="entry name" value="ARABINOSE-BINDING PROTEIN-RELATED"/>
    <property type="match status" value="1"/>
</dbReference>
<keyword evidence="3 4" id="KW-0732">Signal</keyword>
<dbReference type="CDD" id="cd14750">
    <property type="entry name" value="PBP2_TMBP"/>
    <property type="match status" value="1"/>
</dbReference>
<evidence type="ECO:0000313" key="6">
    <source>
        <dbReference type="Proteomes" id="UP000286734"/>
    </source>
</evidence>
<dbReference type="SUPFAM" id="SSF53850">
    <property type="entry name" value="Periplasmic binding protein-like II"/>
    <property type="match status" value="1"/>
</dbReference>
<feature type="chain" id="PRO_5019571710" evidence="4">
    <location>
        <begin position="21"/>
        <end position="421"/>
    </location>
</feature>
<evidence type="ECO:0000256" key="3">
    <source>
        <dbReference type="ARBA" id="ARBA00022729"/>
    </source>
</evidence>
<dbReference type="PANTHER" id="PTHR43649:SF34">
    <property type="entry name" value="ABC TRANSPORTER PERIPLASMIC-BINDING PROTEIN YCJN-RELATED"/>
    <property type="match status" value="1"/>
</dbReference>
<evidence type="ECO:0000313" key="5">
    <source>
        <dbReference type="EMBL" id="RTH06493.1"/>
    </source>
</evidence>
<sequence>MRRFLLGMLVLGLVLSTAWAQQTRLRVFIGGQQRPDVMRKIFDAYEGRNPGIKVEIEVGGATSDQQQQYLTTVLTSRDPSLDVILIDIIRPAQYKAAGWADPLDRYLPRASRDALLKRYLPAYVRANIVDGTLVALPSFADAQFLFYRKDLLEKYGFKPPATWDEAIRQAQAILQGEKDPNLNGIGFMGNISEGTVCSFLLPIWAAGGDVTDDQGRLILTEDLARRSLQFWLDLMDKHRVSPPNMAEKAQDTIRREMQQGRWIFGTLFAYAWAHFQNDPDSRVKGKIGVTTMPRFEGGRSASCLGGWQWTISAFSRNKAQAYQLLRFLSSPEVAKVLAIEASNLPPFPELYKDPDILRANPWFADALPVVLNARARPVHPRYPEIADIMRRGLNAVLARTKTPEQAAKEIVQGLRAIYERR</sequence>
<comment type="similarity">
    <text evidence="1">Belongs to the bacterial solute-binding protein 1 family.</text>
</comment>
<protein>
    <submittedName>
        <fullName evidence="5">ABC transporter substrate-binding protein</fullName>
    </submittedName>
</protein>